<evidence type="ECO:0000256" key="9">
    <source>
        <dbReference type="SAM" id="MobiDB-lite"/>
    </source>
</evidence>
<name>A0A1Y1XWJ7_9FUNG</name>
<keyword evidence="10" id="KW-1133">Transmembrane helix</keyword>
<dbReference type="InterPro" id="IPR050236">
    <property type="entry name" value="Ser_Thr_kinase_AGC"/>
</dbReference>
<proteinExistence type="predicted"/>
<keyword evidence="10" id="KW-0812">Transmembrane</keyword>
<sequence>MLWRNWICLGFLGGSALAKTFEPFEHLLSAVESWNLWDEMDFQNLHDTSHYLTPLLDAFDTLKHEAGLEDGWEEAIEEILRDDLFSDDEQEVQESHEQETQIAKESYGQETSIEDELEDEDTENSPKNRFRDFDMHATLDQIEQVYIQGSIAIVNMLILFCLVFGKIFATLSTRRLRVLLQSKINGLGFVKKRFNVTQKDEIHSFEMELEVMHSMQTNALHSPYLAKISCHGQDPDGIPYVLYEYLSGVDLSWESQFIGVSSGGLKKIFAQFILGLQHFHHITGGIHGDVKPNNLMFTYYKTNDYIKLIDYGGMLPIRGPLWSDVMMFNDMTTAPEVYMDSHPQDRSVSDWFSMAASLYWLYVEHHIANNPDGKLSSYLDAFVPLKISQEGDSPSFTIPDRYPPYFEADFVDLLKRTVISDPYARLNLTSIKQHSFFKGVEWDELARSPFPETENPKQPACYPWEEKLETPATAYQCLNTYHIPDEELALLLGEKDNSTETFAQDIGTDTLSNDQ</sequence>
<evidence type="ECO:0000256" key="11">
    <source>
        <dbReference type="SAM" id="SignalP"/>
    </source>
</evidence>
<keyword evidence="3" id="KW-0808">Transferase</keyword>
<dbReference type="EMBL" id="MCFE01000426">
    <property type="protein sequence ID" value="ORX89714.1"/>
    <property type="molecule type" value="Genomic_DNA"/>
</dbReference>
<feature type="compositionally biased region" description="Acidic residues" evidence="9">
    <location>
        <begin position="112"/>
        <end position="123"/>
    </location>
</feature>
<keyword evidence="10" id="KW-0472">Membrane</keyword>
<feature type="signal peptide" evidence="11">
    <location>
        <begin position="1"/>
        <end position="18"/>
    </location>
</feature>
<evidence type="ECO:0000313" key="14">
    <source>
        <dbReference type="Proteomes" id="UP000193498"/>
    </source>
</evidence>
<dbReference type="InterPro" id="IPR000719">
    <property type="entry name" value="Prot_kinase_dom"/>
</dbReference>
<dbReference type="SMART" id="SM00220">
    <property type="entry name" value="S_TKc"/>
    <property type="match status" value="1"/>
</dbReference>
<keyword evidence="14" id="KW-1185">Reference proteome</keyword>
<evidence type="ECO:0000256" key="6">
    <source>
        <dbReference type="ARBA" id="ARBA00022840"/>
    </source>
</evidence>
<reference evidence="13 14" key="1">
    <citation type="submission" date="2016-07" db="EMBL/GenBank/DDBJ databases">
        <title>Pervasive Adenine N6-methylation of Active Genes in Fungi.</title>
        <authorList>
            <consortium name="DOE Joint Genome Institute"/>
            <person name="Mondo S.J."/>
            <person name="Dannebaum R.O."/>
            <person name="Kuo R.C."/>
            <person name="Labutti K."/>
            <person name="Haridas S."/>
            <person name="Kuo A."/>
            <person name="Salamov A."/>
            <person name="Ahrendt S.R."/>
            <person name="Lipzen A."/>
            <person name="Sullivan W."/>
            <person name="Andreopoulos W.B."/>
            <person name="Clum A."/>
            <person name="Lindquist E."/>
            <person name="Daum C."/>
            <person name="Ramamoorthy G.K."/>
            <person name="Gryganskyi A."/>
            <person name="Culley D."/>
            <person name="Magnuson J.K."/>
            <person name="James T.Y."/>
            <person name="O'Malley M.A."/>
            <person name="Stajich J.E."/>
            <person name="Spatafora J.W."/>
            <person name="Visel A."/>
            <person name="Grigoriev I.V."/>
        </authorList>
    </citation>
    <scope>NUCLEOTIDE SEQUENCE [LARGE SCALE GENOMIC DNA]</scope>
    <source>
        <strain evidence="13 14">CBS 931.73</strain>
    </source>
</reference>
<dbReference type="Pfam" id="PF00069">
    <property type="entry name" value="Pkinase"/>
    <property type="match status" value="1"/>
</dbReference>
<keyword evidence="5 13" id="KW-0418">Kinase</keyword>
<dbReference type="InterPro" id="IPR011009">
    <property type="entry name" value="Kinase-like_dom_sf"/>
</dbReference>
<dbReference type="Gene3D" id="1.10.510.10">
    <property type="entry name" value="Transferase(Phosphotransferase) domain 1"/>
    <property type="match status" value="1"/>
</dbReference>
<dbReference type="AlphaFoldDB" id="A0A1Y1XWJ7"/>
<keyword evidence="6" id="KW-0067">ATP-binding</keyword>
<comment type="catalytic activity">
    <reaction evidence="7">
        <text>L-threonyl-[protein] + ATP = O-phospho-L-threonyl-[protein] + ADP + H(+)</text>
        <dbReference type="Rhea" id="RHEA:46608"/>
        <dbReference type="Rhea" id="RHEA-COMP:11060"/>
        <dbReference type="Rhea" id="RHEA-COMP:11605"/>
        <dbReference type="ChEBI" id="CHEBI:15378"/>
        <dbReference type="ChEBI" id="CHEBI:30013"/>
        <dbReference type="ChEBI" id="CHEBI:30616"/>
        <dbReference type="ChEBI" id="CHEBI:61977"/>
        <dbReference type="ChEBI" id="CHEBI:456216"/>
        <dbReference type="EC" id="2.7.11.1"/>
    </reaction>
</comment>
<dbReference type="InParanoid" id="A0A1Y1XWJ7"/>
<dbReference type="PANTHER" id="PTHR24356">
    <property type="entry name" value="SERINE/THREONINE-PROTEIN KINASE"/>
    <property type="match status" value="1"/>
</dbReference>
<feature type="region of interest" description="Disordered" evidence="9">
    <location>
        <begin position="88"/>
        <end position="129"/>
    </location>
</feature>
<dbReference type="PROSITE" id="PS50011">
    <property type="entry name" value="PROTEIN_KINASE_DOM"/>
    <property type="match status" value="1"/>
</dbReference>
<evidence type="ECO:0000256" key="10">
    <source>
        <dbReference type="SAM" id="Phobius"/>
    </source>
</evidence>
<feature type="domain" description="Protein kinase" evidence="12">
    <location>
        <begin position="153"/>
        <end position="437"/>
    </location>
</feature>
<evidence type="ECO:0000256" key="5">
    <source>
        <dbReference type="ARBA" id="ARBA00022777"/>
    </source>
</evidence>
<feature type="compositionally biased region" description="Polar residues" evidence="9">
    <location>
        <begin position="100"/>
        <end position="111"/>
    </location>
</feature>
<evidence type="ECO:0000256" key="2">
    <source>
        <dbReference type="ARBA" id="ARBA00022527"/>
    </source>
</evidence>
<evidence type="ECO:0000259" key="12">
    <source>
        <dbReference type="PROSITE" id="PS50011"/>
    </source>
</evidence>
<keyword evidence="2" id="KW-0723">Serine/threonine-protein kinase</keyword>
<dbReference type="STRING" id="1314790.A0A1Y1XWJ7"/>
<dbReference type="GO" id="GO:0005524">
    <property type="term" value="F:ATP binding"/>
    <property type="evidence" value="ECO:0007669"/>
    <property type="project" value="UniProtKB-KW"/>
</dbReference>
<dbReference type="SUPFAM" id="SSF56112">
    <property type="entry name" value="Protein kinase-like (PK-like)"/>
    <property type="match status" value="1"/>
</dbReference>
<accession>A0A1Y1XWJ7</accession>
<evidence type="ECO:0000256" key="7">
    <source>
        <dbReference type="ARBA" id="ARBA00047899"/>
    </source>
</evidence>
<keyword evidence="4" id="KW-0547">Nucleotide-binding</keyword>
<dbReference type="GO" id="GO:0004674">
    <property type="term" value="F:protein serine/threonine kinase activity"/>
    <property type="evidence" value="ECO:0007669"/>
    <property type="project" value="UniProtKB-KW"/>
</dbReference>
<dbReference type="EC" id="2.7.11.1" evidence="1"/>
<comment type="catalytic activity">
    <reaction evidence="8">
        <text>L-seryl-[protein] + ATP = O-phospho-L-seryl-[protein] + ADP + H(+)</text>
        <dbReference type="Rhea" id="RHEA:17989"/>
        <dbReference type="Rhea" id="RHEA-COMP:9863"/>
        <dbReference type="Rhea" id="RHEA-COMP:11604"/>
        <dbReference type="ChEBI" id="CHEBI:15378"/>
        <dbReference type="ChEBI" id="CHEBI:29999"/>
        <dbReference type="ChEBI" id="CHEBI:30616"/>
        <dbReference type="ChEBI" id="CHEBI:83421"/>
        <dbReference type="ChEBI" id="CHEBI:456216"/>
        <dbReference type="EC" id="2.7.11.1"/>
    </reaction>
</comment>
<protein>
    <recommendedName>
        <fullName evidence="1">non-specific serine/threonine protein kinase</fullName>
        <ecNumber evidence="1">2.7.11.1</ecNumber>
    </recommendedName>
</protein>
<organism evidence="13 14">
    <name type="scientific">Basidiobolus meristosporus CBS 931.73</name>
    <dbReference type="NCBI Taxonomy" id="1314790"/>
    <lineage>
        <taxon>Eukaryota</taxon>
        <taxon>Fungi</taxon>
        <taxon>Fungi incertae sedis</taxon>
        <taxon>Zoopagomycota</taxon>
        <taxon>Entomophthoromycotina</taxon>
        <taxon>Basidiobolomycetes</taxon>
        <taxon>Basidiobolales</taxon>
        <taxon>Basidiobolaceae</taxon>
        <taxon>Basidiobolus</taxon>
    </lineage>
</organism>
<dbReference type="PANTHER" id="PTHR24356:SF1">
    <property type="entry name" value="SERINE_THREONINE-PROTEIN KINASE GREATWALL"/>
    <property type="match status" value="1"/>
</dbReference>
<evidence type="ECO:0000256" key="8">
    <source>
        <dbReference type="ARBA" id="ARBA00048679"/>
    </source>
</evidence>
<gene>
    <name evidence="13" type="ORF">K493DRAFT_305514</name>
</gene>
<evidence type="ECO:0000256" key="1">
    <source>
        <dbReference type="ARBA" id="ARBA00012513"/>
    </source>
</evidence>
<dbReference type="OrthoDB" id="1278353at2759"/>
<dbReference type="Gene3D" id="3.30.200.20">
    <property type="entry name" value="Phosphorylase Kinase, domain 1"/>
    <property type="match status" value="1"/>
</dbReference>
<evidence type="ECO:0000256" key="3">
    <source>
        <dbReference type="ARBA" id="ARBA00022679"/>
    </source>
</evidence>
<keyword evidence="11" id="KW-0732">Signal</keyword>
<dbReference type="Proteomes" id="UP000193498">
    <property type="component" value="Unassembled WGS sequence"/>
</dbReference>
<feature type="transmembrane region" description="Helical" evidence="10">
    <location>
        <begin position="145"/>
        <end position="169"/>
    </location>
</feature>
<evidence type="ECO:0000256" key="4">
    <source>
        <dbReference type="ARBA" id="ARBA00022741"/>
    </source>
</evidence>
<evidence type="ECO:0000313" key="13">
    <source>
        <dbReference type="EMBL" id="ORX89714.1"/>
    </source>
</evidence>
<feature type="chain" id="PRO_5012688745" description="non-specific serine/threonine protein kinase" evidence="11">
    <location>
        <begin position="19"/>
        <end position="515"/>
    </location>
</feature>
<comment type="caution">
    <text evidence="13">The sequence shown here is derived from an EMBL/GenBank/DDBJ whole genome shotgun (WGS) entry which is preliminary data.</text>
</comment>